<evidence type="ECO:0000259" key="1">
    <source>
        <dbReference type="Pfam" id="PF05050"/>
    </source>
</evidence>
<dbReference type="AlphaFoldDB" id="A0AAN6Y1F9"/>
<gene>
    <name evidence="2" type="ORF">QBC37DRAFT_349302</name>
</gene>
<dbReference type="EMBL" id="MU858164">
    <property type="protein sequence ID" value="KAK4210858.1"/>
    <property type="molecule type" value="Genomic_DNA"/>
</dbReference>
<dbReference type="NCBIfam" id="TIGR01444">
    <property type="entry name" value="fkbM_fam"/>
    <property type="match status" value="1"/>
</dbReference>
<dbReference type="Gene3D" id="3.40.50.150">
    <property type="entry name" value="Vaccinia Virus protein VP39"/>
    <property type="match status" value="1"/>
</dbReference>
<dbReference type="GO" id="GO:0008168">
    <property type="term" value="F:methyltransferase activity"/>
    <property type="evidence" value="ECO:0007669"/>
    <property type="project" value="UniProtKB-KW"/>
</dbReference>
<comment type="caution">
    <text evidence="2">The sequence shown here is derived from an EMBL/GenBank/DDBJ whole genome shotgun (WGS) entry which is preliminary data.</text>
</comment>
<reference evidence="2" key="2">
    <citation type="submission" date="2023-05" db="EMBL/GenBank/DDBJ databases">
        <authorList>
            <consortium name="Lawrence Berkeley National Laboratory"/>
            <person name="Steindorff A."/>
            <person name="Hensen N."/>
            <person name="Bonometti L."/>
            <person name="Westerberg I."/>
            <person name="Brannstrom I.O."/>
            <person name="Guillou S."/>
            <person name="Cros-Aarteil S."/>
            <person name="Calhoun S."/>
            <person name="Haridas S."/>
            <person name="Kuo A."/>
            <person name="Mondo S."/>
            <person name="Pangilinan J."/>
            <person name="Riley R."/>
            <person name="Labutti K."/>
            <person name="Andreopoulos B."/>
            <person name="Lipzen A."/>
            <person name="Chen C."/>
            <person name="Yanf M."/>
            <person name="Daum C."/>
            <person name="Ng V."/>
            <person name="Clum A."/>
            <person name="Ohm R."/>
            <person name="Martin F."/>
            <person name="Silar P."/>
            <person name="Natvig D."/>
            <person name="Lalanne C."/>
            <person name="Gautier V."/>
            <person name="Ament-Velasquez S.L."/>
            <person name="Kruys A."/>
            <person name="Hutchinson M.I."/>
            <person name="Powell A.J."/>
            <person name="Barry K."/>
            <person name="Miller A.N."/>
            <person name="Grigoriev I.V."/>
            <person name="Debuchy R."/>
            <person name="Gladieux P."/>
            <person name="Thoren M.H."/>
            <person name="Johannesson H."/>
        </authorList>
    </citation>
    <scope>NUCLEOTIDE SEQUENCE</scope>
    <source>
        <strain evidence="2">PSN293</strain>
    </source>
</reference>
<keyword evidence="2" id="KW-0489">Methyltransferase</keyword>
<feature type="domain" description="Methyltransferase FkbM" evidence="1">
    <location>
        <begin position="76"/>
        <end position="257"/>
    </location>
</feature>
<sequence>MQVMMPSVSLPEMGDASASKATITAMSQQEPRLLELGPDLTVYIGAERDARFIYKEIYQDNCYDITPLPPNAFIIDAGANIGLFTLYMKAKYPSAHILAFEPVPQILDIFRRNLALHNVPTQDVHVHACALGAESVPAKPLTYFPNAPGNSTFVPEEKDLLRKALPAEHYQRMIDRSSAGATKVDVPVEKLSRFLDDYPDLKQIDFLKVDVESWELDVLRGIDDRHWNMVRNAAVEVAELSGLREEIEALLKSKGFHVERELASWSYETAPTYTVLARRHDGEEL</sequence>
<accession>A0AAN6Y1F9</accession>
<dbReference type="PANTHER" id="PTHR34203">
    <property type="entry name" value="METHYLTRANSFERASE, FKBM FAMILY PROTEIN"/>
    <property type="match status" value="1"/>
</dbReference>
<dbReference type="SUPFAM" id="SSF53335">
    <property type="entry name" value="S-adenosyl-L-methionine-dependent methyltransferases"/>
    <property type="match status" value="1"/>
</dbReference>
<keyword evidence="3" id="KW-1185">Reference proteome</keyword>
<protein>
    <submittedName>
        <fullName evidence="2">S-adenosyl-L-methionine-dependent methyltransferase</fullName>
    </submittedName>
</protein>
<reference evidence="2" key="1">
    <citation type="journal article" date="2023" name="Mol. Phylogenet. Evol.">
        <title>Genome-scale phylogeny and comparative genomics of the fungal order Sordariales.</title>
        <authorList>
            <person name="Hensen N."/>
            <person name="Bonometti L."/>
            <person name="Westerberg I."/>
            <person name="Brannstrom I.O."/>
            <person name="Guillou S."/>
            <person name="Cros-Aarteil S."/>
            <person name="Calhoun S."/>
            <person name="Haridas S."/>
            <person name="Kuo A."/>
            <person name="Mondo S."/>
            <person name="Pangilinan J."/>
            <person name="Riley R."/>
            <person name="LaButti K."/>
            <person name="Andreopoulos B."/>
            <person name="Lipzen A."/>
            <person name="Chen C."/>
            <person name="Yan M."/>
            <person name="Daum C."/>
            <person name="Ng V."/>
            <person name="Clum A."/>
            <person name="Steindorff A."/>
            <person name="Ohm R.A."/>
            <person name="Martin F."/>
            <person name="Silar P."/>
            <person name="Natvig D.O."/>
            <person name="Lalanne C."/>
            <person name="Gautier V."/>
            <person name="Ament-Velasquez S.L."/>
            <person name="Kruys A."/>
            <person name="Hutchinson M.I."/>
            <person name="Powell A.J."/>
            <person name="Barry K."/>
            <person name="Miller A.N."/>
            <person name="Grigoriev I.V."/>
            <person name="Debuchy R."/>
            <person name="Gladieux P."/>
            <person name="Hiltunen Thoren M."/>
            <person name="Johannesson H."/>
        </authorList>
    </citation>
    <scope>NUCLEOTIDE SEQUENCE</scope>
    <source>
        <strain evidence="2">PSN293</strain>
    </source>
</reference>
<proteinExistence type="predicted"/>
<dbReference type="Pfam" id="PF05050">
    <property type="entry name" value="Methyltransf_21"/>
    <property type="match status" value="1"/>
</dbReference>
<dbReference type="InterPro" id="IPR052514">
    <property type="entry name" value="SAM-dependent_MTase"/>
</dbReference>
<dbReference type="GO" id="GO:0032259">
    <property type="term" value="P:methylation"/>
    <property type="evidence" value="ECO:0007669"/>
    <property type="project" value="UniProtKB-KW"/>
</dbReference>
<keyword evidence="2" id="KW-0808">Transferase</keyword>
<evidence type="ECO:0000313" key="2">
    <source>
        <dbReference type="EMBL" id="KAK4210858.1"/>
    </source>
</evidence>
<name>A0AAN6Y1F9_9PEZI</name>
<dbReference type="Proteomes" id="UP001301769">
    <property type="component" value="Unassembled WGS sequence"/>
</dbReference>
<dbReference type="PANTHER" id="PTHR34203:SF13">
    <property type="entry name" value="EXPRESSED PROTEIN"/>
    <property type="match status" value="1"/>
</dbReference>
<evidence type="ECO:0000313" key="3">
    <source>
        <dbReference type="Proteomes" id="UP001301769"/>
    </source>
</evidence>
<dbReference type="InterPro" id="IPR006342">
    <property type="entry name" value="FkbM_mtfrase"/>
</dbReference>
<organism evidence="2 3">
    <name type="scientific">Rhypophila decipiens</name>
    <dbReference type="NCBI Taxonomy" id="261697"/>
    <lineage>
        <taxon>Eukaryota</taxon>
        <taxon>Fungi</taxon>
        <taxon>Dikarya</taxon>
        <taxon>Ascomycota</taxon>
        <taxon>Pezizomycotina</taxon>
        <taxon>Sordariomycetes</taxon>
        <taxon>Sordariomycetidae</taxon>
        <taxon>Sordariales</taxon>
        <taxon>Naviculisporaceae</taxon>
        <taxon>Rhypophila</taxon>
    </lineage>
</organism>
<dbReference type="InterPro" id="IPR029063">
    <property type="entry name" value="SAM-dependent_MTases_sf"/>
</dbReference>